<dbReference type="GO" id="GO:0000025">
    <property type="term" value="P:maltose catabolic process"/>
    <property type="evidence" value="ECO:0007669"/>
    <property type="project" value="TreeGrafter"/>
</dbReference>
<reference evidence="6" key="2">
    <citation type="submission" date="2023-06" db="EMBL/GenBank/DDBJ databases">
        <authorList>
            <consortium name="Lawrence Berkeley National Laboratory"/>
            <person name="Haridas S."/>
            <person name="Hensen N."/>
            <person name="Bonometti L."/>
            <person name="Westerberg I."/>
            <person name="Brannstrom I.O."/>
            <person name="Guillou S."/>
            <person name="Cros-Aarteil S."/>
            <person name="Calhoun S."/>
            <person name="Kuo A."/>
            <person name="Mondo S."/>
            <person name="Pangilinan J."/>
            <person name="Riley R."/>
            <person name="Labutti K."/>
            <person name="Andreopoulos B."/>
            <person name="Lipzen A."/>
            <person name="Chen C."/>
            <person name="Yanf M."/>
            <person name="Daum C."/>
            <person name="Ng V."/>
            <person name="Clum A."/>
            <person name="Steindorff A."/>
            <person name="Ohm R."/>
            <person name="Martin F."/>
            <person name="Silar P."/>
            <person name="Natvig D."/>
            <person name="Lalanne C."/>
            <person name="Gautier V."/>
            <person name="Ament-Velasquez S.L."/>
            <person name="Kruys A."/>
            <person name="Hutchinson M.I."/>
            <person name="Powell A.J."/>
            <person name="Barry K."/>
            <person name="Miller A.N."/>
            <person name="Grigoriev I.V."/>
            <person name="Debuchy R."/>
            <person name="Gladieux P."/>
            <person name="Thoren M.H."/>
            <person name="Johannesson H."/>
        </authorList>
    </citation>
    <scope>NUCLEOTIDE SEQUENCE</scope>
    <source>
        <strain evidence="6">SMH4131-1</strain>
    </source>
</reference>
<protein>
    <submittedName>
        <fullName evidence="6">Glycoside hydrolase superfamily</fullName>
    </submittedName>
</protein>
<dbReference type="InterPro" id="IPR006047">
    <property type="entry name" value="GH13_cat_dom"/>
</dbReference>
<dbReference type="Gene3D" id="3.90.400.10">
    <property type="entry name" value="Oligo-1,6-glucosidase, Domain 2"/>
    <property type="match status" value="1"/>
</dbReference>
<dbReference type="CDD" id="cd11333">
    <property type="entry name" value="AmyAc_SI_OligoGlu_DGase"/>
    <property type="match status" value="1"/>
</dbReference>
<feature type="domain" description="Glycosyl hydrolase family 13 catalytic" evidence="5">
    <location>
        <begin position="19"/>
        <end position="447"/>
    </location>
</feature>
<dbReference type="SMART" id="SM00642">
    <property type="entry name" value="Aamy"/>
    <property type="match status" value="1"/>
</dbReference>
<dbReference type="InterPro" id="IPR013780">
    <property type="entry name" value="Glyco_hydro_b"/>
</dbReference>
<name>A0AAE0J3R4_9PEZI</name>
<dbReference type="GO" id="GO:0004574">
    <property type="term" value="F:oligo-1,6-glucosidase activity"/>
    <property type="evidence" value="ECO:0007669"/>
    <property type="project" value="TreeGrafter"/>
</dbReference>
<keyword evidence="2 6" id="KW-0378">Hydrolase</keyword>
<dbReference type="SUPFAM" id="SSF51445">
    <property type="entry name" value="(Trans)glycosidases"/>
    <property type="match status" value="1"/>
</dbReference>
<dbReference type="AlphaFoldDB" id="A0AAE0J3R4"/>
<keyword evidence="4" id="KW-0462">Maltose metabolism</keyword>
<comment type="similarity">
    <text evidence="1">Belongs to the glycosyl hydrolase 13 family.</text>
</comment>
<dbReference type="GO" id="GO:0005987">
    <property type="term" value="P:sucrose catabolic process"/>
    <property type="evidence" value="ECO:0007669"/>
    <property type="project" value="TreeGrafter"/>
</dbReference>
<proteinExistence type="inferred from homology"/>
<evidence type="ECO:0000313" key="6">
    <source>
        <dbReference type="EMBL" id="KAK3336323.1"/>
    </source>
</evidence>
<sequence>MALIGQETRKWWKEAVVYQVYPASFLDTNGDGRGDVNGITARLDYLKSLGVDVIWSSPIYDSPQADMGYDISNYKGIYPPYGTLEDVDRLIQELGKRDMKLVMDLVVNHTSEQHPWFLESRSSLSNPKRDWYIWKKPRYDEDGNPQPPNNWNQILGEAMSAWIYDEGTKEYYLAVFTPEQPDLNWENPAVRAEVHDILRFWLDRGVAGFRMDVINLVSKDQSFPDAEIVIPGQKYQPGTKYFANGPRLHEFLLEMKHEVLAKYHEVMTVGEMPFVYDEDEIVKIVHREMGFLNMIFNFELVELDAKRGDIPGDFRMSIGEWDVSDLRRVVTRWQKLMIQNDGWNSIYCENHDQPRSVSHFCDDSDELRGYGSQLLCLMETTLCGTLFVYQGEELGMRNVPLEWEPEEYKDVESINFWKKVNEMFPGNEARLLQARKALQAKARDNSRTPVQWDASANAGFCPPGVKPWMRVNDDYRTINAAAQTAEGSPSVYHFWQKQLALRKKHVDVFVYGGFELVNERHPDVFAYVRTAAANSGLGEKWVTVLNFTGKDTQWELPEGLGELKWVAGSYYLDGGEDVVVNRDGKGIKLRPWEGLLGRTA</sequence>
<dbReference type="GO" id="GO:0033934">
    <property type="term" value="F:glucan 1,4-alpha-maltotriohydrolase activity"/>
    <property type="evidence" value="ECO:0007669"/>
    <property type="project" value="TreeGrafter"/>
</dbReference>
<dbReference type="SUPFAM" id="SSF51011">
    <property type="entry name" value="Glycosyl hydrolase domain"/>
    <property type="match status" value="1"/>
</dbReference>
<dbReference type="GO" id="GO:0004556">
    <property type="term" value="F:alpha-amylase activity"/>
    <property type="evidence" value="ECO:0007669"/>
    <property type="project" value="TreeGrafter"/>
</dbReference>
<dbReference type="FunFam" id="3.20.20.80:FF:000087">
    <property type="entry name" value="Oligo-1,6-glucosidase IMA1"/>
    <property type="match status" value="1"/>
</dbReference>
<gene>
    <name evidence="6" type="ORF">B0T19DRAFT_351936</name>
</gene>
<dbReference type="FunFam" id="3.20.20.80:FF:000064">
    <property type="entry name" value="Oligo-1,6-glucosidase"/>
    <property type="match status" value="1"/>
</dbReference>
<dbReference type="Pfam" id="PF00128">
    <property type="entry name" value="Alpha-amylase"/>
    <property type="match status" value="1"/>
</dbReference>
<organism evidence="6 7">
    <name type="scientific">Cercophora scortea</name>
    <dbReference type="NCBI Taxonomy" id="314031"/>
    <lineage>
        <taxon>Eukaryota</taxon>
        <taxon>Fungi</taxon>
        <taxon>Dikarya</taxon>
        <taxon>Ascomycota</taxon>
        <taxon>Pezizomycotina</taxon>
        <taxon>Sordariomycetes</taxon>
        <taxon>Sordariomycetidae</taxon>
        <taxon>Sordariales</taxon>
        <taxon>Lasiosphaeriaceae</taxon>
        <taxon>Cercophora</taxon>
    </lineage>
</organism>
<evidence type="ECO:0000256" key="4">
    <source>
        <dbReference type="ARBA" id="ARBA00026248"/>
    </source>
</evidence>
<evidence type="ECO:0000256" key="2">
    <source>
        <dbReference type="ARBA" id="ARBA00022801"/>
    </source>
</evidence>
<dbReference type="Gene3D" id="3.20.20.80">
    <property type="entry name" value="Glycosidases"/>
    <property type="match status" value="1"/>
</dbReference>
<evidence type="ECO:0000313" key="7">
    <source>
        <dbReference type="Proteomes" id="UP001286456"/>
    </source>
</evidence>
<keyword evidence="3" id="KW-0326">Glycosidase</keyword>
<evidence type="ECO:0000256" key="3">
    <source>
        <dbReference type="ARBA" id="ARBA00023295"/>
    </source>
</evidence>
<dbReference type="EMBL" id="JAUEPO010000001">
    <property type="protein sequence ID" value="KAK3336323.1"/>
    <property type="molecule type" value="Genomic_DNA"/>
</dbReference>
<reference evidence="6" key="1">
    <citation type="journal article" date="2023" name="Mol. Phylogenet. Evol.">
        <title>Genome-scale phylogeny and comparative genomics of the fungal order Sordariales.</title>
        <authorList>
            <person name="Hensen N."/>
            <person name="Bonometti L."/>
            <person name="Westerberg I."/>
            <person name="Brannstrom I.O."/>
            <person name="Guillou S."/>
            <person name="Cros-Aarteil S."/>
            <person name="Calhoun S."/>
            <person name="Haridas S."/>
            <person name="Kuo A."/>
            <person name="Mondo S."/>
            <person name="Pangilinan J."/>
            <person name="Riley R."/>
            <person name="LaButti K."/>
            <person name="Andreopoulos B."/>
            <person name="Lipzen A."/>
            <person name="Chen C."/>
            <person name="Yan M."/>
            <person name="Daum C."/>
            <person name="Ng V."/>
            <person name="Clum A."/>
            <person name="Steindorff A."/>
            <person name="Ohm R.A."/>
            <person name="Martin F."/>
            <person name="Silar P."/>
            <person name="Natvig D.O."/>
            <person name="Lalanne C."/>
            <person name="Gautier V."/>
            <person name="Ament-Velasquez S.L."/>
            <person name="Kruys A."/>
            <person name="Hutchinson M.I."/>
            <person name="Powell A.J."/>
            <person name="Barry K."/>
            <person name="Miller A.N."/>
            <person name="Grigoriev I.V."/>
            <person name="Debuchy R."/>
            <person name="Gladieux P."/>
            <person name="Hiltunen Thoren M."/>
            <person name="Johannesson H."/>
        </authorList>
    </citation>
    <scope>NUCLEOTIDE SEQUENCE</scope>
    <source>
        <strain evidence="6">SMH4131-1</strain>
    </source>
</reference>
<dbReference type="Gene3D" id="2.60.40.1180">
    <property type="entry name" value="Golgi alpha-mannosidase II"/>
    <property type="match status" value="1"/>
</dbReference>
<dbReference type="PANTHER" id="PTHR10357">
    <property type="entry name" value="ALPHA-AMYLASE FAMILY MEMBER"/>
    <property type="match status" value="1"/>
</dbReference>
<dbReference type="Proteomes" id="UP001286456">
    <property type="component" value="Unassembled WGS sequence"/>
</dbReference>
<dbReference type="InterPro" id="IPR045857">
    <property type="entry name" value="O16G_dom_2"/>
</dbReference>
<evidence type="ECO:0000259" key="5">
    <source>
        <dbReference type="SMART" id="SM00642"/>
    </source>
</evidence>
<dbReference type="GO" id="GO:0004575">
    <property type="term" value="F:sucrose alpha-glucosidase activity"/>
    <property type="evidence" value="ECO:0007669"/>
    <property type="project" value="TreeGrafter"/>
</dbReference>
<keyword evidence="7" id="KW-1185">Reference proteome</keyword>
<evidence type="ECO:0000256" key="1">
    <source>
        <dbReference type="ARBA" id="ARBA00008061"/>
    </source>
</evidence>
<accession>A0AAE0J3R4</accession>
<dbReference type="PANTHER" id="PTHR10357:SF232">
    <property type="entry name" value="GLYCOSYL HYDROLASE FAMILY 13 CATALYTIC DOMAIN-CONTAINING PROTEIN"/>
    <property type="match status" value="1"/>
</dbReference>
<comment type="caution">
    <text evidence="6">The sequence shown here is derived from an EMBL/GenBank/DDBJ whole genome shotgun (WGS) entry which is preliminary data.</text>
</comment>
<dbReference type="InterPro" id="IPR017853">
    <property type="entry name" value="GH"/>
</dbReference>